<organism evidence="1 2">
    <name type="scientific">Aureobasidium mustum</name>
    <dbReference type="NCBI Taxonomy" id="2773714"/>
    <lineage>
        <taxon>Eukaryota</taxon>
        <taxon>Fungi</taxon>
        <taxon>Dikarya</taxon>
        <taxon>Ascomycota</taxon>
        <taxon>Pezizomycotina</taxon>
        <taxon>Dothideomycetes</taxon>
        <taxon>Dothideomycetidae</taxon>
        <taxon>Dothideales</taxon>
        <taxon>Saccotheciaceae</taxon>
        <taxon>Aureobasidium</taxon>
    </lineage>
</organism>
<sequence length="323" mass="36484">LNQRKMDQNTSLLEAIILPQARSLRPGKGKVTLSPGNTSQVGHSHDIFIVTLADGSKIIARQICFLDSLAGFLVELWSIPGLGCVGAETPNVPYSKWLQDMLDRAIKRCITGTGKWGTTRDYLVMRSMIGYYAYDYDYIAEYGIAHGDLHANNIMVNDLLQLTGYVSNCIPPHTFIKHRKFITTDTQDSTVVVDWDWAFEAPLPAIVQFPWFIADVPGWHNDGTSPGDSFRENRDYLVQTLRIAEMSKTGSDKLSILLASARERQIFQSAINFRDIHKEFVAGDQRFQVARKEDMRPELEAFLVKHPDLRDACEVKLIMASMQ</sequence>
<dbReference type="EMBL" id="CAIJEO010000006">
    <property type="protein sequence ID" value="CAD0095639.1"/>
    <property type="molecule type" value="Genomic_DNA"/>
</dbReference>
<evidence type="ECO:0008006" key="3">
    <source>
        <dbReference type="Google" id="ProtNLM"/>
    </source>
</evidence>
<gene>
    <name evidence="1" type="ORF">AWRI4233_LOCUS5321</name>
</gene>
<dbReference type="SUPFAM" id="SSF56112">
    <property type="entry name" value="Protein kinase-like (PK-like)"/>
    <property type="match status" value="1"/>
</dbReference>
<dbReference type="AlphaFoldDB" id="A0A9N8K208"/>
<feature type="non-terminal residue" evidence="1">
    <location>
        <position position="1"/>
    </location>
</feature>
<reference evidence="1" key="1">
    <citation type="submission" date="2020-06" db="EMBL/GenBank/DDBJ databases">
        <authorList>
            <person name="Onetto C."/>
        </authorList>
    </citation>
    <scope>NUCLEOTIDE SEQUENCE</scope>
</reference>
<comment type="caution">
    <text evidence="1">The sequence shown here is derived from an EMBL/GenBank/DDBJ whole genome shotgun (WGS) entry which is preliminary data.</text>
</comment>
<dbReference type="OrthoDB" id="3935846at2759"/>
<dbReference type="InterPro" id="IPR011009">
    <property type="entry name" value="Kinase-like_dom_sf"/>
</dbReference>
<evidence type="ECO:0000313" key="1">
    <source>
        <dbReference type="EMBL" id="CAD0095639.1"/>
    </source>
</evidence>
<dbReference type="Proteomes" id="UP000714618">
    <property type="component" value="Unassembled WGS sequence"/>
</dbReference>
<proteinExistence type="predicted"/>
<keyword evidence="2" id="KW-1185">Reference proteome</keyword>
<name>A0A9N8K208_9PEZI</name>
<evidence type="ECO:0000313" key="2">
    <source>
        <dbReference type="Proteomes" id="UP000714618"/>
    </source>
</evidence>
<protein>
    <recommendedName>
        <fullName evidence="3">Aminoglycoside phosphotransferase domain-containing protein</fullName>
    </recommendedName>
</protein>
<accession>A0A9N8K208</accession>